<evidence type="ECO:0000313" key="3">
    <source>
        <dbReference type="EMBL" id="OCH85101.1"/>
    </source>
</evidence>
<evidence type="ECO:0000259" key="2">
    <source>
        <dbReference type="PROSITE" id="PS50966"/>
    </source>
</evidence>
<keyword evidence="1" id="KW-0863">Zinc-finger</keyword>
<dbReference type="PANTHER" id="PTHR28498:SF1">
    <property type="entry name" value="ZINC FINGER SWIM DOMAIN-CONTAINING PROTEIN 7"/>
    <property type="match status" value="1"/>
</dbReference>
<dbReference type="EMBL" id="KV722609">
    <property type="protein sequence ID" value="OCH85101.1"/>
    <property type="molecule type" value="Genomic_DNA"/>
</dbReference>
<keyword evidence="1" id="KW-0479">Metal-binding</keyword>
<keyword evidence="4" id="KW-1185">Reference proteome</keyword>
<dbReference type="Pfam" id="PF04434">
    <property type="entry name" value="SWIM"/>
    <property type="match status" value="1"/>
</dbReference>
<gene>
    <name evidence="3" type="ORF">OBBRIDRAFT_340942</name>
</gene>
<dbReference type="Proteomes" id="UP000250043">
    <property type="component" value="Unassembled WGS sequence"/>
</dbReference>
<dbReference type="GO" id="GO:0008270">
    <property type="term" value="F:zinc ion binding"/>
    <property type="evidence" value="ECO:0007669"/>
    <property type="project" value="UniProtKB-KW"/>
</dbReference>
<accession>A0A8E2AII0</accession>
<dbReference type="InterPro" id="IPR007527">
    <property type="entry name" value="Znf_SWIM"/>
</dbReference>
<reference evidence="3 4" key="1">
    <citation type="submission" date="2016-07" db="EMBL/GenBank/DDBJ databases">
        <title>Draft genome of the white-rot fungus Obba rivulosa 3A-2.</title>
        <authorList>
            <consortium name="DOE Joint Genome Institute"/>
            <person name="Miettinen O."/>
            <person name="Riley R."/>
            <person name="Acob R."/>
            <person name="Barry K."/>
            <person name="Cullen D."/>
            <person name="De Vries R."/>
            <person name="Hainaut M."/>
            <person name="Hatakka A."/>
            <person name="Henrissat B."/>
            <person name="Hilden K."/>
            <person name="Kuo R."/>
            <person name="Labutti K."/>
            <person name="Lipzen A."/>
            <person name="Makela M.R."/>
            <person name="Sandor L."/>
            <person name="Spatafora J.W."/>
            <person name="Grigoriev I.V."/>
            <person name="Hibbett D.S."/>
        </authorList>
    </citation>
    <scope>NUCLEOTIDE SEQUENCE [LARGE SCALE GENOMIC DNA]</scope>
    <source>
        <strain evidence="3 4">3A-2</strain>
    </source>
</reference>
<feature type="domain" description="SWIM-type" evidence="2">
    <location>
        <begin position="75"/>
        <end position="121"/>
    </location>
</feature>
<organism evidence="3 4">
    <name type="scientific">Obba rivulosa</name>
    <dbReference type="NCBI Taxonomy" id="1052685"/>
    <lineage>
        <taxon>Eukaryota</taxon>
        <taxon>Fungi</taxon>
        <taxon>Dikarya</taxon>
        <taxon>Basidiomycota</taxon>
        <taxon>Agaricomycotina</taxon>
        <taxon>Agaricomycetes</taxon>
        <taxon>Polyporales</taxon>
        <taxon>Gelatoporiaceae</taxon>
        <taxon>Obba</taxon>
    </lineage>
</organism>
<keyword evidence="1" id="KW-0862">Zinc</keyword>
<dbReference type="OrthoDB" id="337581at2759"/>
<name>A0A8E2AII0_9APHY</name>
<dbReference type="PROSITE" id="PS50966">
    <property type="entry name" value="ZF_SWIM"/>
    <property type="match status" value="1"/>
</dbReference>
<evidence type="ECO:0000313" key="4">
    <source>
        <dbReference type="Proteomes" id="UP000250043"/>
    </source>
</evidence>
<sequence>MARSQYLSFVHAVIAAIKPDISTEDMDENWEKLRFFLPDNLVLAALDLIDRDSVVKYCAPWGRVRYEVLGSTATYTVFPQLPSPDSDIMAYCTCPSFTYSVLLSKSQLMCKHVLATLLAERLQKCVERPVTADELASTVTRCFS</sequence>
<dbReference type="GO" id="GO:0097196">
    <property type="term" value="C:Shu complex"/>
    <property type="evidence" value="ECO:0007669"/>
    <property type="project" value="TreeGrafter"/>
</dbReference>
<dbReference type="PANTHER" id="PTHR28498">
    <property type="entry name" value="ZINC FINGER SWIM DOMAIN-CONTAINING PROTEIN 7"/>
    <property type="match status" value="1"/>
</dbReference>
<protein>
    <recommendedName>
        <fullName evidence="2">SWIM-type domain-containing protein</fullName>
    </recommendedName>
</protein>
<evidence type="ECO:0000256" key="1">
    <source>
        <dbReference type="PROSITE-ProRule" id="PRU00325"/>
    </source>
</evidence>
<proteinExistence type="predicted"/>
<dbReference type="GO" id="GO:0000724">
    <property type="term" value="P:double-strand break repair via homologous recombination"/>
    <property type="evidence" value="ECO:0007669"/>
    <property type="project" value="TreeGrafter"/>
</dbReference>
<dbReference type="AlphaFoldDB" id="A0A8E2AII0"/>